<dbReference type="Proteomes" id="UP000636709">
    <property type="component" value="Unassembled WGS sequence"/>
</dbReference>
<feature type="region of interest" description="Disordered" evidence="1">
    <location>
        <begin position="284"/>
        <end position="346"/>
    </location>
</feature>
<evidence type="ECO:0000313" key="2">
    <source>
        <dbReference type="EMBL" id="KAF8661692.1"/>
    </source>
</evidence>
<evidence type="ECO:0000256" key="1">
    <source>
        <dbReference type="SAM" id="MobiDB-lite"/>
    </source>
</evidence>
<feature type="compositionally biased region" description="Basic and acidic residues" evidence="1">
    <location>
        <begin position="225"/>
        <end position="235"/>
    </location>
</feature>
<protein>
    <submittedName>
        <fullName evidence="2">Uncharacterized protein</fullName>
    </submittedName>
</protein>
<keyword evidence="3" id="KW-1185">Reference proteome</keyword>
<sequence>MAATSQTPCTSTDPLHHRSVLTPPSTVPEGSMVTPDVDMVIYPGHNHKLHLSPRMTRYMHAHKHMEKGLCDLFNILSRNGVPHQATLNVMADLYDGRNMWGFTEKDIRNKVDVQWDRHDGVRMGSEASQEKTRLSKLLPKLMKLGRAGSRSDRAYDETDRQLDVIIPGIEMFHRSNRVEQTTSEIPDGQSSDSAEPTTANTIDLPQSSVLTQEMLLLEPHVSRTKGRDSAKERKNCAPSESNGNPLSTYSKQNYGNRQCSICGVRGTHYSTTCPLNPDRSTAAEARANKKGSKANVGQARKRGRPRTLVELDQDADDMPTEESDKGAQETTPKRSRRNVERVNYQE</sequence>
<feature type="compositionally biased region" description="Polar residues" evidence="1">
    <location>
        <begin position="178"/>
        <end position="211"/>
    </location>
</feature>
<dbReference type="EMBL" id="JACEFO010002392">
    <property type="protein sequence ID" value="KAF8661692.1"/>
    <property type="molecule type" value="Genomic_DNA"/>
</dbReference>
<comment type="caution">
    <text evidence="2">The sequence shown here is derived from an EMBL/GenBank/DDBJ whole genome shotgun (WGS) entry which is preliminary data.</text>
</comment>
<gene>
    <name evidence="2" type="ORF">HU200_056640</name>
</gene>
<accession>A0A835AC66</accession>
<dbReference type="PANTHER" id="PTHR47482">
    <property type="entry name" value="OS11G0632001 PROTEIN"/>
    <property type="match status" value="1"/>
</dbReference>
<feature type="compositionally biased region" description="Polar residues" evidence="1">
    <location>
        <begin position="1"/>
        <end position="13"/>
    </location>
</feature>
<feature type="region of interest" description="Disordered" evidence="1">
    <location>
        <begin position="175"/>
        <end position="254"/>
    </location>
</feature>
<feature type="region of interest" description="Disordered" evidence="1">
    <location>
        <begin position="1"/>
        <end position="32"/>
    </location>
</feature>
<feature type="compositionally biased region" description="Polar residues" evidence="1">
    <location>
        <begin position="238"/>
        <end position="254"/>
    </location>
</feature>
<evidence type="ECO:0000313" key="3">
    <source>
        <dbReference type="Proteomes" id="UP000636709"/>
    </source>
</evidence>
<proteinExistence type="predicted"/>
<dbReference type="PANTHER" id="PTHR47482:SF24">
    <property type="entry name" value="PROTEIN FAR1-RELATED SEQUENCE"/>
    <property type="match status" value="1"/>
</dbReference>
<organism evidence="2 3">
    <name type="scientific">Digitaria exilis</name>
    <dbReference type="NCBI Taxonomy" id="1010633"/>
    <lineage>
        <taxon>Eukaryota</taxon>
        <taxon>Viridiplantae</taxon>
        <taxon>Streptophyta</taxon>
        <taxon>Embryophyta</taxon>
        <taxon>Tracheophyta</taxon>
        <taxon>Spermatophyta</taxon>
        <taxon>Magnoliopsida</taxon>
        <taxon>Liliopsida</taxon>
        <taxon>Poales</taxon>
        <taxon>Poaceae</taxon>
        <taxon>PACMAD clade</taxon>
        <taxon>Panicoideae</taxon>
        <taxon>Panicodae</taxon>
        <taxon>Paniceae</taxon>
        <taxon>Anthephorinae</taxon>
        <taxon>Digitaria</taxon>
    </lineage>
</organism>
<feature type="compositionally biased region" description="Acidic residues" evidence="1">
    <location>
        <begin position="311"/>
        <end position="321"/>
    </location>
</feature>
<reference evidence="2" key="1">
    <citation type="submission" date="2020-07" db="EMBL/GenBank/DDBJ databases">
        <title>Genome sequence and genetic diversity analysis of an under-domesticated orphan crop, white fonio (Digitaria exilis).</title>
        <authorList>
            <person name="Bennetzen J.L."/>
            <person name="Chen S."/>
            <person name="Ma X."/>
            <person name="Wang X."/>
            <person name="Yssel A.E.J."/>
            <person name="Chaluvadi S.R."/>
            <person name="Johnson M."/>
            <person name="Gangashetty P."/>
            <person name="Hamidou F."/>
            <person name="Sanogo M.D."/>
            <person name="Zwaenepoel A."/>
            <person name="Wallace J."/>
            <person name="Van De Peer Y."/>
            <person name="Van Deynze A."/>
        </authorList>
    </citation>
    <scope>NUCLEOTIDE SEQUENCE</scope>
    <source>
        <tissue evidence="2">Leaves</tissue>
    </source>
</reference>
<name>A0A835AC66_9POAL</name>
<dbReference type="AlphaFoldDB" id="A0A835AC66"/>
<dbReference type="OrthoDB" id="1429111at2759"/>